<evidence type="ECO:0000256" key="1">
    <source>
        <dbReference type="SAM" id="MobiDB-lite"/>
    </source>
</evidence>
<dbReference type="AlphaFoldDB" id="A0AAV4U045"/>
<proteinExistence type="predicted"/>
<evidence type="ECO:0000313" key="2">
    <source>
        <dbReference type="EMBL" id="GIY51127.1"/>
    </source>
</evidence>
<comment type="caution">
    <text evidence="2">The sequence shown here is derived from an EMBL/GenBank/DDBJ whole genome shotgun (WGS) entry which is preliminary data.</text>
</comment>
<reference evidence="2 3" key="1">
    <citation type="submission" date="2021-06" db="EMBL/GenBank/DDBJ databases">
        <title>Caerostris darwini draft genome.</title>
        <authorList>
            <person name="Kono N."/>
            <person name="Arakawa K."/>
        </authorList>
    </citation>
    <scope>NUCLEOTIDE SEQUENCE [LARGE SCALE GENOMIC DNA]</scope>
</reference>
<gene>
    <name evidence="2" type="ORF">CDAR_489321</name>
</gene>
<feature type="region of interest" description="Disordered" evidence="1">
    <location>
        <begin position="50"/>
        <end position="76"/>
    </location>
</feature>
<evidence type="ECO:0000313" key="3">
    <source>
        <dbReference type="Proteomes" id="UP001054837"/>
    </source>
</evidence>
<accession>A0AAV4U045</accession>
<dbReference type="Proteomes" id="UP001054837">
    <property type="component" value="Unassembled WGS sequence"/>
</dbReference>
<dbReference type="EMBL" id="BPLQ01010497">
    <property type="protein sequence ID" value="GIY51127.1"/>
    <property type="molecule type" value="Genomic_DNA"/>
</dbReference>
<feature type="compositionally biased region" description="Polar residues" evidence="1">
    <location>
        <begin position="54"/>
        <end position="76"/>
    </location>
</feature>
<protein>
    <submittedName>
        <fullName evidence="2">Uncharacterized protein</fullName>
    </submittedName>
</protein>
<keyword evidence="3" id="KW-1185">Reference proteome</keyword>
<sequence>MGPSRSHLETLKTAVYKSVVLQIIASGVAELKTGESNKEGLQTHRTLHHVPEDNLSSQSNPTECSTTANSGRNKPE</sequence>
<organism evidence="2 3">
    <name type="scientific">Caerostris darwini</name>
    <dbReference type="NCBI Taxonomy" id="1538125"/>
    <lineage>
        <taxon>Eukaryota</taxon>
        <taxon>Metazoa</taxon>
        <taxon>Ecdysozoa</taxon>
        <taxon>Arthropoda</taxon>
        <taxon>Chelicerata</taxon>
        <taxon>Arachnida</taxon>
        <taxon>Araneae</taxon>
        <taxon>Araneomorphae</taxon>
        <taxon>Entelegynae</taxon>
        <taxon>Araneoidea</taxon>
        <taxon>Araneidae</taxon>
        <taxon>Caerostris</taxon>
    </lineage>
</organism>
<name>A0AAV4U045_9ARAC</name>